<dbReference type="EMBL" id="QEWP01000027">
    <property type="protein sequence ID" value="PWD97719.1"/>
    <property type="molecule type" value="Genomic_DNA"/>
</dbReference>
<gene>
    <name evidence="1" type="ORF">DDZ16_19390</name>
</gene>
<sequence>MNTLFPIKVKCYSGHKADETPLSFIFHDMKFEIIEVTDRWYQAEYSPNTQPANYFKVKTKDRKNFMIKHQKNTDEWFLLVHGETIHL</sequence>
<dbReference type="AlphaFoldDB" id="A0A2U2B3T8"/>
<protein>
    <submittedName>
        <fullName evidence="1">Cytoplasmic protein</fullName>
    </submittedName>
</protein>
<keyword evidence="2" id="KW-1185">Reference proteome</keyword>
<evidence type="ECO:0000313" key="1">
    <source>
        <dbReference type="EMBL" id="PWD97719.1"/>
    </source>
</evidence>
<reference evidence="1 2" key="1">
    <citation type="submission" date="2018-05" db="EMBL/GenBank/DDBJ databases">
        <title>Marinilabilia rubrum sp. nov., isolated from saltern sediment.</title>
        <authorList>
            <person name="Zhang R."/>
        </authorList>
    </citation>
    <scope>NUCLEOTIDE SEQUENCE [LARGE SCALE GENOMIC DNA]</scope>
    <source>
        <strain evidence="1 2">WTE16</strain>
    </source>
</reference>
<proteinExistence type="predicted"/>
<accession>A0A2U2B3T8</accession>
<dbReference type="Proteomes" id="UP000244956">
    <property type="component" value="Unassembled WGS sequence"/>
</dbReference>
<comment type="caution">
    <text evidence="1">The sequence shown here is derived from an EMBL/GenBank/DDBJ whole genome shotgun (WGS) entry which is preliminary data.</text>
</comment>
<dbReference type="RefSeq" id="WP_109266136.1">
    <property type="nucleotide sequence ID" value="NZ_QEWP01000027.1"/>
</dbReference>
<name>A0A2U2B3T8_9BACT</name>
<dbReference type="OrthoDB" id="1121317at2"/>
<evidence type="ECO:0000313" key="2">
    <source>
        <dbReference type="Proteomes" id="UP000244956"/>
    </source>
</evidence>
<organism evidence="1 2">
    <name type="scientific">Marinilabilia rubra</name>
    <dbReference type="NCBI Taxonomy" id="2162893"/>
    <lineage>
        <taxon>Bacteria</taxon>
        <taxon>Pseudomonadati</taxon>
        <taxon>Bacteroidota</taxon>
        <taxon>Bacteroidia</taxon>
        <taxon>Marinilabiliales</taxon>
        <taxon>Marinilabiliaceae</taxon>
        <taxon>Marinilabilia</taxon>
    </lineage>
</organism>